<name>A0ABW3LW81_9GAMM</name>
<proteinExistence type="predicted"/>
<reference evidence="3" key="1">
    <citation type="journal article" date="2019" name="Int. J. Syst. Evol. Microbiol.">
        <title>The Global Catalogue of Microorganisms (GCM) 10K type strain sequencing project: providing services to taxonomists for standard genome sequencing and annotation.</title>
        <authorList>
            <consortium name="The Broad Institute Genomics Platform"/>
            <consortium name="The Broad Institute Genome Sequencing Center for Infectious Disease"/>
            <person name="Wu L."/>
            <person name="Ma J."/>
        </authorList>
    </citation>
    <scope>NUCLEOTIDE SEQUENCE [LARGE SCALE GENOMIC DNA]</scope>
    <source>
        <strain evidence="3">CCUG 55854</strain>
    </source>
</reference>
<gene>
    <name evidence="2" type="ORF">ACFQ2N_04140</name>
</gene>
<dbReference type="SMART" id="SM00464">
    <property type="entry name" value="LON"/>
    <property type="match status" value="1"/>
</dbReference>
<dbReference type="SUPFAM" id="SSF88697">
    <property type="entry name" value="PUA domain-like"/>
    <property type="match status" value="1"/>
</dbReference>
<evidence type="ECO:0000313" key="2">
    <source>
        <dbReference type="EMBL" id="MFD1041539.1"/>
    </source>
</evidence>
<dbReference type="InterPro" id="IPR046336">
    <property type="entry name" value="Lon_prtase_N_sf"/>
</dbReference>
<evidence type="ECO:0000313" key="3">
    <source>
        <dbReference type="Proteomes" id="UP001597033"/>
    </source>
</evidence>
<feature type="domain" description="Lon N-terminal" evidence="1">
    <location>
        <begin position="7"/>
        <end position="199"/>
    </location>
</feature>
<keyword evidence="3" id="KW-1185">Reference proteome</keyword>
<dbReference type="RefSeq" id="WP_162377638.1">
    <property type="nucleotide sequence ID" value="NZ_JBHTKN010000002.1"/>
</dbReference>
<dbReference type="InterPro" id="IPR015947">
    <property type="entry name" value="PUA-like_sf"/>
</dbReference>
<organism evidence="2 3">
    <name type="scientific">Pseudoxanthomonas kaohsiungensis</name>
    <dbReference type="NCBI Taxonomy" id="283923"/>
    <lineage>
        <taxon>Bacteria</taxon>
        <taxon>Pseudomonadati</taxon>
        <taxon>Pseudomonadota</taxon>
        <taxon>Gammaproteobacteria</taxon>
        <taxon>Lysobacterales</taxon>
        <taxon>Lysobacteraceae</taxon>
        <taxon>Pseudoxanthomonas</taxon>
    </lineage>
</organism>
<evidence type="ECO:0000259" key="1">
    <source>
        <dbReference type="PROSITE" id="PS51787"/>
    </source>
</evidence>
<dbReference type="PROSITE" id="PS51787">
    <property type="entry name" value="LON_N"/>
    <property type="match status" value="1"/>
</dbReference>
<dbReference type="PANTHER" id="PTHR46732:SF8">
    <property type="entry name" value="ATP-DEPENDENT PROTEASE LA (LON) DOMAIN PROTEIN"/>
    <property type="match status" value="1"/>
</dbReference>
<comment type="caution">
    <text evidence="2">The sequence shown here is derived from an EMBL/GenBank/DDBJ whole genome shotgun (WGS) entry which is preliminary data.</text>
</comment>
<accession>A0ABW3LW81</accession>
<dbReference type="Pfam" id="PF02190">
    <property type="entry name" value="LON_substr_bdg"/>
    <property type="match status" value="1"/>
</dbReference>
<dbReference type="EMBL" id="JBHTKN010000002">
    <property type="protein sequence ID" value="MFD1041539.1"/>
    <property type="molecule type" value="Genomic_DNA"/>
</dbReference>
<protein>
    <submittedName>
        <fullName evidence="2">LON peptidase substrate-binding domain-containing protein</fullName>
    </submittedName>
</protein>
<sequence>MTATEPLPLFPLHTVLLPGAPLGLRVFERRYLDLVAECGRNGRGFGICMILEGEEVGAPATPAAFGVEARIEDFGSDRNGLLTLQVRGQRRFRVARSRARDSGLLVGDVLWCEDAGTPSLLPQHAALATLLGELLDKVGGEYPGLGHAGANLRQLEDAAWVGWRLAELLPLSDEQRLALLQQDDPHRRLDRLLEWMDEE</sequence>
<dbReference type="Proteomes" id="UP001597033">
    <property type="component" value="Unassembled WGS sequence"/>
</dbReference>
<dbReference type="PANTHER" id="PTHR46732">
    <property type="entry name" value="ATP-DEPENDENT PROTEASE LA (LON) DOMAIN PROTEIN"/>
    <property type="match status" value="1"/>
</dbReference>
<dbReference type="Gene3D" id="2.30.130.40">
    <property type="entry name" value="LON domain-like"/>
    <property type="match status" value="1"/>
</dbReference>
<dbReference type="InterPro" id="IPR003111">
    <property type="entry name" value="Lon_prtase_N"/>
</dbReference>
<dbReference type="Gene3D" id="1.10.4060.10">
    <property type="entry name" value="BPP1347 like domain"/>
    <property type="match status" value="1"/>
</dbReference>